<sequence length="199" mass="23192">MNEDRRVRKTKLALKQALLTLLKKKTLGAVTITELVQRADLNRSTFYHHYNNAAELFEEIRSGVLDDLARCYREPYLHVRRLFLDELSASSIQIFEHVYENGGFYTVILDSSTAYDFQLEIQSMIQKITLEELLIDAPPSLNKELYASYHAHAITGMIMDWVRRGFPETPEYMNNQLLAIIRHHPEHPEVSYTASLHRQ</sequence>
<dbReference type="PANTHER" id="PTHR43479">
    <property type="entry name" value="ACREF/ENVCD OPERON REPRESSOR-RELATED"/>
    <property type="match status" value="1"/>
</dbReference>
<gene>
    <name evidence="5" type="ORF">C6I21_09345</name>
</gene>
<keyword evidence="2 3" id="KW-0238">DNA-binding</keyword>
<keyword evidence="1" id="KW-0678">Repressor</keyword>
<dbReference type="InterPro" id="IPR039532">
    <property type="entry name" value="TetR_C_Firmicutes"/>
</dbReference>
<dbReference type="Gene3D" id="1.10.357.10">
    <property type="entry name" value="Tetracycline Repressor, domain 2"/>
    <property type="match status" value="1"/>
</dbReference>
<dbReference type="InterPro" id="IPR001647">
    <property type="entry name" value="HTH_TetR"/>
</dbReference>
<dbReference type="InterPro" id="IPR050624">
    <property type="entry name" value="HTH-type_Tx_Regulator"/>
</dbReference>
<dbReference type="Pfam" id="PF00440">
    <property type="entry name" value="TetR_N"/>
    <property type="match status" value="1"/>
</dbReference>
<accession>A0A2P6MGF9</accession>
<evidence type="ECO:0000256" key="3">
    <source>
        <dbReference type="PROSITE-ProRule" id="PRU00335"/>
    </source>
</evidence>
<dbReference type="EMBL" id="PVNS01000008">
    <property type="protein sequence ID" value="PRO65357.1"/>
    <property type="molecule type" value="Genomic_DNA"/>
</dbReference>
<protein>
    <submittedName>
        <fullName evidence="5">TetR/AcrR family transcriptional regulator</fullName>
    </submittedName>
</protein>
<dbReference type="GO" id="GO:0003677">
    <property type="term" value="F:DNA binding"/>
    <property type="evidence" value="ECO:0007669"/>
    <property type="project" value="UniProtKB-UniRule"/>
</dbReference>
<evidence type="ECO:0000256" key="2">
    <source>
        <dbReference type="ARBA" id="ARBA00023125"/>
    </source>
</evidence>
<dbReference type="SUPFAM" id="SSF46689">
    <property type="entry name" value="Homeodomain-like"/>
    <property type="match status" value="1"/>
</dbReference>
<name>A0A2P6MGF9_ALKUR</name>
<dbReference type="Proteomes" id="UP000243650">
    <property type="component" value="Unassembled WGS sequence"/>
</dbReference>
<comment type="caution">
    <text evidence="5">The sequence shown here is derived from an EMBL/GenBank/DDBJ whole genome shotgun (WGS) entry which is preliminary data.</text>
</comment>
<organism evidence="5 6">
    <name type="scientific">Alkalicoccus urumqiensis</name>
    <name type="common">Bacillus urumqiensis</name>
    <dbReference type="NCBI Taxonomy" id="1548213"/>
    <lineage>
        <taxon>Bacteria</taxon>
        <taxon>Bacillati</taxon>
        <taxon>Bacillota</taxon>
        <taxon>Bacilli</taxon>
        <taxon>Bacillales</taxon>
        <taxon>Bacillaceae</taxon>
        <taxon>Alkalicoccus</taxon>
    </lineage>
</organism>
<evidence type="ECO:0000256" key="1">
    <source>
        <dbReference type="ARBA" id="ARBA00022491"/>
    </source>
</evidence>
<dbReference type="PROSITE" id="PS50977">
    <property type="entry name" value="HTH_TETR_2"/>
    <property type="match status" value="1"/>
</dbReference>
<evidence type="ECO:0000313" key="6">
    <source>
        <dbReference type="Proteomes" id="UP000243650"/>
    </source>
</evidence>
<dbReference type="RefSeq" id="WP_105959196.1">
    <property type="nucleotide sequence ID" value="NZ_PVNS01000008.1"/>
</dbReference>
<dbReference type="PANTHER" id="PTHR43479:SF7">
    <property type="entry name" value="TETR-FAMILY TRANSCRIPTIONAL REGULATOR"/>
    <property type="match status" value="1"/>
</dbReference>
<dbReference type="InterPro" id="IPR009057">
    <property type="entry name" value="Homeodomain-like_sf"/>
</dbReference>
<keyword evidence="6" id="KW-1185">Reference proteome</keyword>
<feature type="domain" description="HTH tetR-type" evidence="4">
    <location>
        <begin position="8"/>
        <end position="68"/>
    </location>
</feature>
<feature type="DNA-binding region" description="H-T-H motif" evidence="3">
    <location>
        <begin position="31"/>
        <end position="50"/>
    </location>
</feature>
<dbReference type="AlphaFoldDB" id="A0A2P6MGF9"/>
<evidence type="ECO:0000259" key="4">
    <source>
        <dbReference type="PROSITE" id="PS50977"/>
    </source>
</evidence>
<proteinExistence type="predicted"/>
<evidence type="ECO:0000313" key="5">
    <source>
        <dbReference type="EMBL" id="PRO65357.1"/>
    </source>
</evidence>
<reference evidence="5 6" key="1">
    <citation type="submission" date="2018-03" db="EMBL/GenBank/DDBJ databases">
        <title>Bacillus urumqiensis sp. nov., a moderately haloalkaliphilic bacterium isolated from a salt lake.</title>
        <authorList>
            <person name="Zhao B."/>
            <person name="Liao Z."/>
        </authorList>
    </citation>
    <scope>NUCLEOTIDE SEQUENCE [LARGE SCALE GENOMIC DNA]</scope>
    <source>
        <strain evidence="5 6">BZ-SZ-XJ18</strain>
    </source>
</reference>
<dbReference type="OrthoDB" id="9810250at2"/>
<dbReference type="Pfam" id="PF14278">
    <property type="entry name" value="TetR_C_8"/>
    <property type="match status" value="1"/>
</dbReference>